<evidence type="ECO:0000313" key="3">
    <source>
        <dbReference type="Proteomes" id="UP001367508"/>
    </source>
</evidence>
<protein>
    <recommendedName>
        <fullName evidence="1">Dienelactone hydrolase domain-containing protein</fullName>
    </recommendedName>
</protein>
<accession>A0AAN9KAF8</accession>
<feature type="domain" description="Dienelactone hydrolase" evidence="1">
    <location>
        <begin position="31"/>
        <end position="90"/>
    </location>
</feature>
<dbReference type="Pfam" id="PF01738">
    <property type="entry name" value="DLH"/>
    <property type="match status" value="1"/>
</dbReference>
<dbReference type="AlphaFoldDB" id="A0AAN9KAF8"/>
<evidence type="ECO:0000259" key="1">
    <source>
        <dbReference type="Pfam" id="PF01738"/>
    </source>
</evidence>
<proteinExistence type="predicted"/>
<organism evidence="2 3">
    <name type="scientific">Canavalia gladiata</name>
    <name type="common">Sword bean</name>
    <name type="synonym">Dolichos gladiatus</name>
    <dbReference type="NCBI Taxonomy" id="3824"/>
    <lineage>
        <taxon>Eukaryota</taxon>
        <taxon>Viridiplantae</taxon>
        <taxon>Streptophyta</taxon>
        <taxon>Embryophyta</taxon>
        <taxon>Tracheophyta</taxon>
        <taxon>Spermatophyta</taxon>
        <taxon>Magnoliopsida</taxon>
        <taxon>eudicotyledons</taxon>
        <taxon>Gunneridae</taxon>
        <taxon>Pentapetalae</taxon>
        <taxon>rosids</taxon>
        <taxon>fabids</taxon>
        <taxon>Fabales</taxon>
        <taxon>Fabaceae</taxon>
        <taxon>Papilionoideae</taxon>
        <taxon>50 kb inversion clade</taxon>
        <taxon>NPAAA clade</taxon>
        <taxon>indigoferoid/millettioid clade</taxon>
        <taxon>Phaseoleae</taxon>
        <taxon>Canavalia</taxon>
    </lineage>
</organism>
<dbReference type="GO" id="GO:0016787">
    <property type="term" value="F:hydrolase activity"/>
    <property type="evidence" value="ECO:0007669"/>
    <property type="project" value="InterPro"/>
</dbReference>
<dbReference type="Proteomes" id="UP001367508">
    <property type="component" value="Unassembled WGS sequence"/>
</dbReference>
<keyword evidence="3" id="KW-1185">Reference proteome</keyword>
<dbReference type="EMBL" id="JAYMYQ010000009">
    <property type="protein sequence ID" value="KAK7313021.1"/>
    <property type="molecule type" value="Genomic_DNA"/>
</dbReference>
<gene>
    <name evidence="2" type="ORF">VNO77_37352</name>
</gene>
<name>A0AAN9KAF8_CANGL</name>
<comment type="caution">
    <text evidence="2">The sequence shown here is derived from an EMBL/GenBank/DDBJ whole genome shotgun (WGS) entry which is preliminary data.</text>
</comment>
<sequence>MLWLTSLKHMIQRRLVKLDFVWEVHSLLNVLEVNVVVAFYGIPSLELVDPTQIKASIQALFRNMDNYVGFSDITTAKALEEKMKAIRISHKGQLIGAFWRGMWVRKELYVTSTQLKHFQVYWT</sequence>
<evidence type="ECO:0000313" key="2">
    <source>
        <dbReference type="EMBL" id="KAK7313021.1"/>
    </source>
</evidence>
<reference evidence="2 3" key="1">
    <citation type="submission" date="2024-01" db="EMBL/GenBank/DDBJ databases">
        <title>The genomes of 5 underutilized Papilionoideae crops provide insights into root nodulation and disease resistanc.</title>
        <authorList>
            <person name="Jiang F."/>
        </authorList>
    </citation>
    <scope>NUCLEOTIDE SEQUENCE [LARGE SCALE GENOMIC DNA]</scope>
    <source>
        <strain evidence="2">LVBAO_FW01</strain>
        <tissue evidence="2">Leaves</tissue>
    </source>
</reference>
<dbReference type="InterPro" id="IPR002925">
    <property type="entry name" value="Dienelactn_hydro"/>
</dbReference>